<feature type="region of interest" description="Disordered" evidence="1">
    <location>
        <begin position="143"/>
        <end position="192"/>
    </location>
</feature>
<sequence length="192" mass="22157">MENGKTIKELAEEFGVSKQAIRKQLTDDFRENYVQTNTANPSNQLVVTVAGYHILKSHFIKGFDRKPSSNQNEKVGGNVGGNLVTTLEQYNSDLKSEIHSKNEQIKSLQEALNYQQQLLDQQQQLNVDDKQLIQSLRQQLALENSETENATTTESTEEKASKDQRINELESQLQQEKENKQLSTKKWWQFWK</sequence>
<dbReference type="AlphaFoldDB" id="A0AAN4UDZ7"/>
<dbReference type="EMBL" id="BKBQ01000065">
    <property type="protein sequence ID" value="GEQ55586.1"/>
    <property type="molecule type" value="Genomic_DNA"/>
</dbReference>
<dbReference type="Proteomes" id="UP000886607">
    <property type="component" value="Unassembled WGS sequence"/>
</dbReference>
<dbReference type="Proteomes" id="UP000886597">
    <property type="component" value="Unassembled WGS sequence"/>
</dbReference>
<evidence type="ECO:0000313" key="4">
    <source>
        <dbReference type="Proteomes" id="UP000886597"/>
    </source>
</evidence>
<evidence type="ECO:0000256" key="1">
    <source>
        <dbReference type="SAM" id="MobiDB-lite"/>
    </source>
</evidence>
<evidence type="ECO:0000313" key="2">
    <source>
        <dbReference type="EMBL" id="GEQ50578.1"/>
    </source>
</evidence>
<protein>
    <submittedName>
        <fullName evidence="3">Replication protein</fullName>
    </submittedName>
</protein>
<proteinExistence type="predicted"/>
<evidence type="ECO:0000313" key="5">
    <source>
        <dbReference type="Proteomes" id="UP000886607"/>
    </source>
</evidence>
<gene>
    <name evidence="2" type="ORF">TK11N_24300</name>
    <name evidence="3" type="ORF">TK2N_24300</name>
</gene>
<accession>A0AAN4UDZ7</accession>
<dbReference type="GeneID" id="39471498"/>
<reference evidence="3" key="2">
    <citation type="journal article" date="2020" name="Int. Dairy J.">
        <title>Lactic acid bacterial diversity in Brie cheese focusing on salt concentration and pH of isolation medium and characterisation of halophilic and alkaliphilic lactic acid bacterial isolates.</title>
        <authorList>
            <person name="Unno R."/>
            <person name="Matsutani M."/>
            <person name="Suzuki T."/>
            <person name="Kodama K."/>
            <person name="Matsushita H."/>
            <person name="Yamasato K."/>
            <person name="Koizumi Y."/>
            <person name="Ishikawa M."/>
        </authorList>
    </citation>
    <scope>NUCLEOTIDE SEQUENCE</scope>
    <source>
        <strain evidence="3">7C1</strain>
        <strain evidence="2">8C4</strain>
    </source>
</reference>
<dbReference type="RefSeq" id="WP_124007302.1">
    <property type="nucleotide sequence ID" value="NZ_BJYN01000085.1"/>
</dbReference>
<evidence type="ECO:0000313" key="3">
    <source>
        <dbReference type="EMBL" id="GEQ55586.1"/>
    </source>
</evidence>
<organism evidence="3 4">
    <name type="scientific">Tetragenococcus koreensis</name>
    <dbReference type="NCBI Taxonomy" id="290335"/>
    <lineage>
        <taxon>Bacteria</taxon>
        <taxon>Bacillati</taxon>
        <taxon>Bacillota</taxon>
        <taxon>Bacilli</taxon>
        <taxon>Lactobacillales</taxon>
        <taxon>Enterococcaceae</taxon>
        <taxon>Tetragenococcus</taxon>
    </lineage>
</organism>
<name>A0AAN4UDZ7_9ENTE</name>
<feature type="compositionally biased region" description="Low complexity" evidence="1">
    <location>
        <begin position="143"/>
        <end position="154"/>
    </location>
</feature>
<reference evidence="3" key="1">
    <citation type="submission" date="2019-08" db="EMBL/GenBank/DDBJ databases">
        <authorList>
            <person name="Ishikawa M."/>
            <person name="Suzuki T."/>
            <person name="Matsutani M."/>
        </authorList>
    </citation>
    <scope>NUCLEOTIDE SEQUENCE</scope>
    <source>
        <strain evidence="3">7C1</strain>
        <strain evidence="2">8C4</strain>
    </source>
</reference>
<feature type="compositionally biased region" description="Basic and acidic residues" evidence="1">
    <location>
        <begin position="156"/>
        <end position="168"/>
    </location>
</feature>
<keyword evidence="5" id="KW-1185">Reference proteome</keyword>
<dbReference type="EMBL" id="BKBO01000065">
    <property type="protein sequence ID" value="GEQ50578.1"/>
    <property type="molecule type" value="Genomic_DNA"/>
</dbReference>
<dbReference type="KEGG" id="tkr:C7K43_13180"/>
<comment type="caution">
    <text evidence="3">The sequence shown here is derived from an EMBL/GenBank/DDBJ whole genome shotgun (WGS) entry which is preliminary data.</text>
</comment>